<name>A0ABU1D315_9BURK</name>
<dbReference type="InterPro" id="IPR018085">
    <property type="entry name" value="Ura-DNA_Glyclase_AS"/>
</dbReference>
<evidence type="ECO:0000256" key="10">
    <source>
        <dbReference type="PROSITE-ProRule" id="PRU10072"/>
    </source>
</evidence>
<dbReference type="RefSeq" id="WP_165277008.1">
    <property type="nucleotide sequence ID" value="NZ_JAUZQE010000003.1"/>
</dbReference>
<keyword evidence="7 9" id="KW-0378">Hydrolase</keyword>
<keyword evidence="14" id="KW-1185">Reference proteome</keyword>
<dbReference type="CDD" id="cd10027">
    <property type="entry name" value="UDG-F1-like"/>
    <property type="match status" value="1"/>
</dbReference>
<evidence type="ECO:0000256" key="2">
    <source>
        <dbReference type="ARBA" id="ARBA00002631"/>
    </source>
</evidence>
<evidence type="ECO:0000256" key="1">
    <source>
        <dbReference type="ARBA" id="ARBA00001400"/>
    </source>
</evidence>
<evidence type="ECO:0000256" key="7">
    <source>
        <dbReference type="ARBA" id="ARBA00022801"/>
    </source>
</evidence>
<dbReference type="InterPro" id="IPR036895">
    <property type="entry name" value="Uracil-DNA_glycosylase-like_sf"/>
</dbReference>
<feature type="domain" description="Uracil-DNA glycosylase-like" evidence="12">
    <location>
        <begin position="68"/>
        <end position="234"/>
    </location>
</feature>
<dbReference type="GO" id="GO:0004844">
    <property type="term" value="F:uracil DNA N-glycosylase activity"/>
    <property type="evidence" value="ECO:0007669"/>
    <property type="project" value="UniProtKB-EC"/>
</dbReference>
<dbReference type="SMART" id="SM00986">
    <property type="entry name" value="UDG"/>
    <property type="match status" value="1"/>
</dbReference>
<organism evidence="13 14">
    <name type="scientific">Yanghanlia caeni</name>
    <dbReference type="NCBI Taxonomy" id="3064283"/>
    <lineage>
        <taxon>Bacteria</taxon>
        <taxon>Pseudomonadati</taxon>
        <taxon>Pseudomonadota</taxon>
        <taxon>Betaproteobacteria</taxon>
        <taxon>Burkholderiales</taxon>
        <taxon>Alcaligenaceae</taxon>
        <taxon>Yanghanlia</taxon>
    </lineage>
</organism>
<dbReference type="EC" id="3.2.2.27" evidence="4 9"/>
<dbReference type="NCBIfam" id="NF003588">
    <property type="entry name" value="PRK05254.1-1"/>
    <property type="match status" value="1"/>
</dbReference>
<dbReference type="SUPFAM" id="SSF52141">
    <property type="entry name" value="Uracil-DNA glycosylase-like"/>
    <property type="match status" value="1"/>
</dbReference>
<evidence type="ECO:0000256" key="5">
    <source>
        <dbReference type="ARBA" id="ARBA00018429"/>
    </source>
</evidence>
<keyword evidence="6 9" id="KW-0227">DNA damage</keyword>
<dbReference type="EMBL" id="JAUZQE010000003">
    <property type="protein sequence ID" value="MDR4124835.1"/>
    <property type="molecule type" value="Genomic_DNA"/>
</dbReference>
<sequence length="247" mass="26767">MTPDLFDTADNRLADLPGQQIGSLDSGWRSALQTPATRLALAKLDTFLGTRLAAGATIYPARVFRALEYLPPQDVRVVILGQDPYHGPGQAQGLAFSVPDQCPTPPSLRNMFAELARLYPGRPARRRNDLSDWARQGVLLLNATLTVEHGQAGSHARKGWETITDALIDAVAATQGPKVFMLWGNHAQGKQPRIEAAGGTNLILRANHPSPLSARRPPRPFLGCGHFEQANAWLAAQGCTQIDWLGT</sequence>
<keyword evidence="9" id="KW-0963">Cytoplasm</keyword>
<dbReference type="InterPro" id="IPR002043">
    <property type="entry name" value="UDG_fam1"/>
</dbReference>
<dbReference type="PROSITE" id="PS00130">
    <property type="entry name" value="U_DNA_GLYCOSYLASE"/>
    <property type="match status" value="1"/>
</dbReference>
<dbReference type="Gene3D" id="3.40.470.10">
    <property type="entry name" value="Uracil-DNA glycosylase-like domain"/>
    <property type="match status" value="1"/>
</dbReference>
<comment type="similarity">
    <text evidence="3 9 11">Belongs to the uracil-DNA glycosylase (UDG) superfamily. UNG family.</text>
</comment>
<evidence type="ECO:0000256" key="3">
    <source>
        <dbReference type="ARBA" id="ARBA00008184"/>
    </source>
</evidence>
<evidence type="ECO:0000313" key="14">
    <source>
        <dbReference type="Proteomes" id="UP001232156"/>
    </source>
</evidence>
<evidence type="ECO:0000256" key="11">
    <source>
        <dbReference type="RuleBase" id="RU003780"/>
    </source>
</evidence>
<reference evidence="13 14" key="1">
    <citation type="submission" date="2023-08" db="EMBL/GenBank/DDBJ databases">
        <title>Alcaligenaceae gen. nov., a novel taxon isolated from the sludge of Yixing Pesticide Factory.</title>
        <authorList>
            <person name="Ruan L."/>
        </authorList>
    </citation>
    <scope>NUCLEOTIDE SEQUENCE [LARGE SCALE GENOMIC DNA]</scope>
    <source>
        <strain evidence="13 14">LG-2</strain>
    </source>
</reference>
<comment type="catalytic activity">
    <reaction evidence="1 9 11">
        <text>Hydrolyzes single-stranded DNA or mismatched double-stranded DNA and polynucleotides, releasing free uracil.</text>
        <dbReference type="EC" id="3.2.2.27"/>
    </reaction>
</comment>
<keyword evidence="13" id="KW-0326">Glycosidase</keyword>
<dbReference type="NCBIfam" id="NF003589">
    <property type="entry name" value="PRK05254.1-2"/>
    <property type="match status" value="1"/>
</dbReference>
<dbReference type="Pfam" id="PF03167">
    <property type="entry name" value="UDG"/>
    <property type="match status" value="1"/>
</dbReference>
<dbReference type="PANTHER" id="PTHR11264:SF0">
    <property type="entry name" value="URACIL-DNA GLYCOSYLASE"/>
    <property type="match status" value="1"/>
</dbReference>
<dbReference type="SMART" id="SM00987">
    <property type="entry name" value="UreE_C"/>
    <property type="match status" value="1"/>
</dbReference>
<evidence type="ECO:0000256" key="9">
    <source>
        <dbReference type="HAMAP-Rule" id="MF_00148"/>
    </source>
</evidence>
<dbReference type="HAMAP" id="MF_00148">
    <property type="entry name" value="UDG"/>
    <property type="match status" value="1"/>
</dbReference>
<feature type="active site" description="Proton acceptor" evidence="9 10">
    <location>
        <position position="83"/>
    </location>
</feature>
<accession>A0ABU1D315</accession>
<keyword evidence="8 9" id="KW-0234">DNA repair</keyword>
<evidence type="ECO:0000313" key="13">
    <source>
        <dbReference type="EMBL" id="MDR4124835.1"/>
    </source>
</evidence>
<dbReference type="InterPro" id="IPR005122">
    <property type="entry name" value="Uracil-DNA_glycosylase-like"/>
</dbReference>
<protein>
    <recommendedName>
        <fullName evidence="5 9">Uracil-DNA glycosylase</fullName>
        <shortName evidence="9">UDG</shortName>
        <ecNumber evidence="4 9">3.2.2.27</ecNumber>
    </recommendedName>
</protein>
<dbReference type="NCBIfam" id="TIGR00628">
    <property type="entry name" value="ung"/>
    <property type="match status" value="1"/>
</dbReference>
<proteinExistence type="inferred from homology"/>
<gene>
    <name evidence="9" type="primary">ung</name>
    <name evidence="13" type="ORF">Q8947_02405</name>
</gene>
<evidence type="ECO:0000256" key="6">
    <source>
        <dbReference type="ARBA" id="ARBA00022763"/>
    </source>
</evidence>
<evidence type="ECO:0000256" key="4">
    <source>
        <dbReference type="ARBA" id="ARBA00012030"/>
    </source>
</evidence>
<comment type="caution">
    <text evidence="13">The sequence shown here is derived from an EMBL/GenBank/DDBJ whole genome shotgun (WGS) entry which is preliminary data.</text>
</comment>
<comment type="function">
    <text evidence="2 9 11">Excises uracil residues from the DNA which can arise as a result of misincorporation of dUMP residues by DNA polymerase or due to deamination of cytosine.</text>
</comment>
<dbReference type="NCBIfam" id="NF003591">
    <property type="entry name" value="PRK05254.1-4"/>
    <property type="match status" value="1"/>
</dbReference>
<dbReference type="PANTHER" id="PTHR11264">
    <property type="entry name" value="URACIL-DNA GLYCOSYLASE"/>
    <property type="match status" value="1"/>
</dbReference>
<dbReference type="Proteomes" id="UP001232156">
    <property type="component" value="Unassembled WGS sequence"/>
</dbReference>
<evidence type="ECO:0000259" key="12">
    <source>
        <dbReference type="SMART" id="SM00986"/>
    </source>
</evidence>
<dbReference type="NCBIfam" id="NF003592">
    <property type="entry name" value="PRK05254.1-5"/>
    <property type="match status" value="1"/>
</dbReference>
<comment type="subcellular location">
    <subcellularLocation>
        <location evidence="9">Cytoplasm</location>
    </subcellularLocation>
</comment>
<evidence type="ECO:0000256" key="8">
    <source>
        <dbReference type="ARBA" id="ARBA00023204"/>
    </source>
</evidence>